<organism evidence="2 3">
    <name type="scientific">Periplaneta americana</name>
    <name type="common">American cockroach</name>
    <name type="synonym">Blatta americana</name>
    <dbReference type="NCBI Taxonomy" id="6978"/>
    <lineage>
        <taxon>Eukaryota</taxon>
        <taxon>Metazoa</taxon>
        <taxon>Ecdysozoa</taxon>
        <taxon>Arthropoda</taxon>
        <taxon>Hexapoda</taxon>
        <taxon>Insecta</taxon>
        <taxon>Pterygota</taxon>
        <taxon>Neoptera</taxon>
        <taxon>Polyneoptera</taxon>
        <taxon>Dictyoptera</taxon>
        <taxon>Blattodea</taxon>
        <taxon>Blattoidea</taxon>
        <taxon>Blattidae</taxon>
        <taxon>Blattinae</taxon>
        <taxon>Periplaneta</taxon>
    </lineage>
</organism>
<sequence length="128" mass="14629">MCCCKKQIEPSRSNSERNISDIDIDIPDIVYYSYASITSCHVERSFSRYNFCLSERRRTLTFDNLCMYIIVHCNAQTTKNDAETDQEEKKELVGSLAEKKLRTEGCTGSNGEREKSSGQKKISDDGQH</sequence>
<evidence type="ECO:0000256" key="1">
    <source>
        <dbReference type="SAM" id="MobiDB-lite"/>
    </source>
</evidence>
<reference evidence="2 3" key="1">
    <citation type="journal article" date="2022" name="Allergy">
        <title>Genome assembly and annotation of Periplaneta americana reveal a comprehensive cockroach allergen profile.</title>
        <authorList>
            <person name="Wang L."/>
            <person name="Xiong Q."/>
            <person name="Saelim N."/>
            <person name="Wang L."/>
            <person name="Nong W."/>
            <person name="Wan A.T."/>
            <person name="Shi M."/>
            <person name="Liu X."/>
            <person name="Cao Q."/>
            <person name="Hui J.H.L."/>
            <person name="Sookrung N."/>
            <person name="Leung T.F."/>
            <person name="Tungtrongchitr A."/>
            <person name="Tsui S.K.W."/>
        </authorList>
    </citation>
    <scope>NUCLEOTIDE SEQUENCE [LARGE SCALE GENOMIC DNA]</scope>
    <source>
        <strain evidence="2">PWHHKU_190912</strain>
    </source>
</reference>
<proteinExistence type="predicted"/>
<keyword evidence="3" id="KW-1185">Reference proteome</keyword>
<feature type="compositionally biased region" description="Basic and acidic residues" evidence="1">
    <location>
        <begin position="87"/>
        <end position="103"/>
    </location>
</feature>
<evidence type="ECO:0008006" key="4">
    <source>
        <dbReference type="Google" id="ProtNLM"/>
    </source>
</evidence>
<feature type="compositionally biased region" description="Basic and acidic residues" evidence="1">
    <location>
        <begin position="111"/>
        <end position="128"/>
    </location>
</feature>
<name>A0ABQ8T1X8_PERAM</name>
<gene>
    <name evidence="2" type="ORF">ANN_08073</name>
</gene>
<protein>
    <recommendedName>
        <fullName evidence="4">HAT C-terminal dimerisation domain-containing protein</fullName>
    </recommendedName>
</protein>
<dbReference type="Proteomes" id="UP001148838">
    <property type="component" value="Unassembled WGS sequence"/>
</dbReference>
<evidence type="ECO:0000313" key="2">
    <source>
        <dbReference type="EMBL" id="KAJ4439942.1"/>
    </source>
</evidence>
<accession>A0ABQ8T1X8</accession>
<comment type="caution">
    <text evidence="2">The sequence shown here is derived from an EMBL/GenBank/DDBJ whole genome shotgun (WGS) entry which is preliminary data.</text>
</comment>
<evidence type="ECO:0000313" key="3">
    <source>
        <dbReference type="Proteomes" id="UP001148838"/>
    </source>
</evidence>
<dbReference type="EMBL" id="JAJSOF020000017">
    <property type="protein sequence ID" value="KAJ4439942.1"/>
    <property type="molecule type" value="Genomic_DNA"/>
</dbReference>
<feature type="region of interest" description="Disordered" evidence="1">
    <location>
        <begin position="78"/>
        <end position="128"/>
    </location>
</feature>